<sequence>MSDQMSIGSSTVIPVPRFFGESYWIWVVKMRSYLKWFGLWEFIDQDKQIPPVRTNPTIAQIKQHEEEKITKDKAVACPHSTLTDAVFISIMHLSKGDIK</sequence>
<evidence type="ECO:0008006" key="3">
    <source>
        <dbReference type="Google" id="ProtNLM"/>
    </source>
</evidence>
<dbReference type="EMBL" id="VAHF01000266">
    <property type="protein sequence ID" value="TXG46207.1"/>
    <property type="molecule type" value="Genomic_DNA"/>
</dbReference>
<organism evidence="1 2">
    <name type="scientific">Acer yangbiense</name>
    <dbReference type="NCBI Taxonomy" id="1000413"/>
    <lineage>
        <taxon>Eukaryota</taxon>
        <taxon>Viridiplantae</taxon>
        <taxon>Streptophyta</taxon>
        <taxon>Embryophyta</taxon>
        <taxon>Tracheophyta</taxon>
        <taxon>Spermatophyta</taxon>
        <taxon>Magnoliopsida</taxon>
        <taxon>eudicotyledons</taxon>
        <taxon>Gunneridae</taxon>
        <taxon>Pentapetalae</taxon>
        <taxon>rosids</taxon>
        <taxon>malvids</taxon>
        <taxon>Sapindales</taxon>
        <taxon>Sapindaceae</taxon>
        <taxon>Hippocastanoideae</taxon>
        <taxon>Acereae</taxon>
        <taxon>Acer</taxon>
    </lineage>
</organism>
<comment type="caution">
    <text evidence="1">The sequence shown here is derived from an EMBL/GenBank/DDBJ whole genome shotgun (WGS) entry which is preliminary data.</text>
</comment>
<name>A0A5C7GNT4_9ROSI</name>
<gene>
    <name evidence="1" type="ORF">EZV62_028294</name>
</gene>
<dbReference type="OrthoDB" id="991447at2759"/>
<reference evidence="2" key="1">
    <citation type="journal article" date="2019" name="Gigascience">
        <title>De novo genome assembly of the endangered Acer yangbiense, a plant species with extremely small populations endemic to Yunnan Province, China.</title>
        <authorList>
            <person name="Yang J."/>
            <person name="Wariss H.M."/>
            <person name="Tao L."/>
            <person name="Zhang R."/>
            <person name="Yun Q."/>
            <person name="Hollingsworth P."/>
            <person name="Dao Z."/>
            <person name="Luo G."/>
            <person name="Guo H."/>
            <person name="Ma Y."/>
            <person name="Sun W."/>
        </authorList>
    </citation>
    <scope>NUCLEOTIDE SEQUENCE [LARGE SCALE GENOMIC DNA]</scope>
    <source>
        <strain evidence="2">cv. Malutang</strain>
    </source>
</reference>
<evidence type="ECO:0000313" key="1">
    <source>
        <dbReference type="EMBL" id="TXG46207.1"/>
    </source>
</evidence>
<proteinExistence type="predicted"/>
<protein>
    <recommendedName>
        <fullName evidence="3">DUF4219 domain-containing protein</fullName>
    </recommendedName>
</protein>
<dbReference type="Proteomes" id="UP000323000">
    <property type="component" value="Unassembled WGS sequence"/>
</dbReference>
<dbReference type="AlphaFoldDB" id="A0A5C7GNT4"/>
<evidence type="ECO:0000313" key="2">
    <source>
        <dbReference type="Proteomes" id="UP000323000"/>
    </source>
</evidence>
<accession>A0A5C7GNT4</accession>
<keyword evidence="2" id="KW-1185">Reference proteome</keyword>